<evidence type="ECO:0000256" key="5">
    <source>
        <dbReference type="SAM" id="MobiDB-lite"/>
    </source>
</evidence>
<comment type="similarity">
    <text evidence="1">Belongs to the LysR transcriptional regulatory family.</text>
</comment>
<keyword evidence="8" id="KW-1185">Reference proteome</keyword>
<evidence type="ECO:0000259" key="6">
    <source>
        <dbReference type="PROSITE" id="PS50931"/>
    </source>
</evidence>
<accession>A0A502G9M1</accession>
<feature type="domain" description="HTH lysR-type" evidence="6">
    <location>
        <begin position="12"/>
        <end position="69"/>
    </location>
</feature>
<evidence type="ECO:0000313" key="7">
    <source>
        <dbReference type="EMBL" id="TPG58649.1"/>
    </source>
</evidence>
<evidence type="ECO:0000256" key="2">
    <source>
        <dbReference type="ARBA" id="ARBA00023015"/>
    </source>
</evidence>
<reference evidence="7 8" key="1">
    <citation type="journal article" date="2019" name="Environ. Microbiol.">
        <title>Species interactions and distinct microbial communities in high Arctic permafrost affected cryosols are associated with the CH4 and CO2 gas fluxes.</title>
        <authorList>
            <person name="Altshuler I."/>
            <person name="Hamel J."/>
            <person name="Turney S."/>
            <person name="Magnuson E."/>
            <person name="Levesque R."/>
            <person name="Greer C."/>
            <person name="Whyte L.G."/>
        </authorList>
    </citation>
    <scope>NUCLEOTIDE SEQUENCE [LARGE SCALE GENOMIC DNA]</scope>
    <source>
        <strain evidence="7 8">S9.3B</strain>
    </source>
</reference>
<dbReference type="GO" id="GO:0043565">
    <property type="term" value="F:sequence-specific DNA binding"/>
    <property type="evidence" value="ECO:0007669"/>
    <property type="project" value="TreeGrafter"/>
</dbReference>
<dbReference type="PANTHER" id="PTHR30427">
    <property type="entry name" value="TRANSCRIPTIONAL ACTIVATOR PROTEIN LYSR"/>
    <property type="match status" value="1"/>
</dbReference>
<dbReference type="OrthoDB" id="9806538at2"/>
<dbReference type="PRINTS" id="PR00039">
    <property type="entry name" value="HTHLYSR"/>
</dbReference>
<dbReference type="InterPro" id="IPR036388">
    <property type="entry name" value="WH-like_DNA-bd_sf"/>
</dbReference>
<dbReference type="SUPFAM" id="SSF46785">
    <property type="entry name" value="Winged helix' DNA-binding domain"/>
    <property type="match status" value="1"/>
</dbReference>
<dbReference type="Gene3D" id="1.10.10.10">
    <property type="entry name" value="Winged helix-like DNA-binding domain superfamily/Winged helix DNA-binding domain"/>
    <property type="match status" value="1"/>
</dbReference>
<dbReference type="PANTHER" id="PTHR30427:SF1">
    <property type="entry name" value="TRANSCRIPTIONAL ACTIVATOR PROTEIN LYSR"/>
    <property type="match status" value="1"/>
</dbReference>
<feature type="region of interest" description="Disordered" evidence="5">
    <location>
        <begin position="303"/>
        <end position="326"/>
    </location>
</feature>
<evidence type="ECO:0000256" key="4">
    <source>
        <dbReference type="ARBA" id="ARBA00023163"/>
    </source>
</evidence>
<sequence>MGSQPEHGPRLPEVDRLRAALAVRDAGGVTAAADRLGLTQPAVSRLVSVLEVELGFAVFARERRRLVLTDRGRIYLAEAEASLGGLQRLAVLGRELRLGGRGIVRTAAVSVIAHGVLPRAVAALLRSEPDAAVEISEVERDEQVQGLLAARYDLGLLALPLGASGLQVDVLADAEAVCFLPEGHRLAKRRALTPADLAGERFIAHQAGKLMRQRVDDAFAQLGLERRVVTTTNSTALAAALVAAGVGLAIAHGLPRASLPAGVVTRPFKPRLGFGYAAATRTEERRGELVEALLRHVRDAMAEEDAGAVGPARPSLAARSAGKDGP</sequence>
<dbReference type="GO" id="GO:0010628">
    <property type="term" value="P:positive regulation of gene expression"/>
    <property type="evidence" value="ECO:0007669"/>
    <property type="project" value="TreeGrafter"/>
</dbReference>
<dbReference type="AlphaFoldDB" id="A0A502G9M1"/>
<dbReference type="Proteomes" id="UP000317078">
    <property type="component" value="Unassembled WGS sequence"/>
</dbReference>
<comment type="caution">
    <text evidence="7">The sequence shown here is derived from an EMBL/GenBank/DDBJ whole genome shotgun (WGS) entry which is preliminary data.</text>
</comment>
<dbReference type="Pfam" id="PF00126">
    <property type="entry name" value="HTH_1"/>
    <property type="match status" value="1"/>
</dbReference>
<keyword evidence="3" id="KW-0238">DNA-binding</keyword>
<evidence type="ECO:0000256" key="1">
    <source>
        <dbReference type="ARBA" id="ARBA00009437"/>
    </source>
</evidence>
<keyword evidence="2" id="KW-0805">Transcription regulation</keyword>
<dbReference type="InterPro" id="IPR005119">
    <property type="entry name" value="LysR_subst-bd"/>
</dbReference>
<dbReference type="InterPro" id="IPR036390">
    <property type="entry name" value="WH_DNA-bd_sf"/>
</dbReference>
<gene>
    <name evidence="7" type="ORF">EAH89_08570</name>
</gene>
<dbReference type="PROSITE" id="PS50931">
    <property type="entry name" value="HTH_LYSR"/>
    <property type="match status" value="1"/>
</dbReference>
<protein>
    <submittedName>
        <fullName evidence="7">LysR family transcriptional regulator</fullName>
    </submittedName>
</protein>
<evidence type="ECO:0000313" key="8">
    <source>
        <dbReference type="Proteomes" id="UP000317078"/>
    </source>
</evidence>
<dbReference type="EMBL" id="RCZP01000005">
    <property type="protein sequence ID" value="TPG58649.1"/>
    <property type="molecule type" value="Genomic_DNA"/>
</dbReference>
<dbReference type="Gene3D" id="3.40.190.10">
    <property type="entry name" value="Periplasmic binding protein-like II"/>
    <property type="match status" value="2"/>
</dbReference>
<evidence type="ECO:0000256" key="3">
    <source>
        <dbReference type="ARBA" id="ARBA00023125"/>
    </source>
</evidence>
<dbReference type="Pfam" id="PF03466">
    <property type="entry name" value="LysR_substrate"/>
    <property type="match status" value="1"/>
</dbReference>
<dbReference type="SUPFAM" id="SSF53850">
    <property type="entry name" value="Periplasmic binding protein-like II"/>
    <property type="match status" value="1"/>
</dbReference>
<dbReference type="InterPro" id="IPR000847">
    <property type="entry name" value="LysR_HTH_N"/>
</dbReference>
<name>A0A502G9M1_9PROT</name>
<proteinExistence type="inferred from homology"/>
<keyword evidence="4" id="KW-0804">Transcription</keyword>
<dbReference type="GO" id="GO:0003700">
    <property type="term" value="F:DNA-binding transcription factor activity"/>
    <property type="evidence" value="ECO:0007669"/>
    <property type="project" value="InterPro"/>
</dbReference>
<organism evidence="7 8">
    <name type="scientific">Muricoccus nepalensis</name>
    <dbReference type="NCBI Taxonomy" id="1854500"/>
    <lineage>
        <taxon>Bacteria</taxon>
        <taxon>Pseudomonadati</taxon>
        <taxon>Pseudomonadota</taxon>
        <taxon>Alphaproteobacteria</taxon>
        <taxon>Acetobacterales</taxon>
        <taxon>Roseomonadaceae</taxon>
        <taxon>Muricoccus</taxon>
    </lineage>
</organism>